<evidence type="ECO:0000313" key="2">
    <source>
        <dbReference type="EMBL" id="SVC59662.1"/>
    </source>
</evidence>
<evidence type="ECO:0000259" key="1">
    <source>
        <dbReference type="Pfam" id="PF04967"/>
    </source>
</evidence>
<organism evidence="2">
    <name type="scientific">marine metagenome</name>
    <dbReference type="NCBI Taxonomy" id="408172"/>
    <lineage>
        <taxon>unclassified sequences</taxon>
        <taxon>metagenomes</taxon>
        <taxon>ecological metagenomes</taxon>
    </lineage>
</organism>
<proteinExistence type="predicted"/>
<reference evidence="2" key="1">
    <citation type="submission" date="2018-05" db="EMBL/GenBank/DDBJ databases">
        <authorList>
            <person name="Lanie J.A."/>
            <person name="Ng W.-L."/>
            <person name="Kazmierczak K.M."/>
            <person name="Andrzejewski T.M."/>
            <person name="Davidsen T.M."/>
            <person name="Wayne K.J."/>
            <person name="Tettelin H."/>
            <person name="Glass J.I."/>
            <person name="Rusch D."/>
            <person name="Podicherti R."/>
            <person name="Tsui H.-C.T."/>
            <person name="Winkler M.E."/>
        </authorList>
    </citation>
    <scope>NUCLEOTIDE SEQUENCE</scope>
</reference>
<feature type="domain" description="HTH bat-type" evidence="1">
    <location>
        <begin position="160"/>
        <end position="209"/>
    </location>
</feature>
<dbReference type="InterPro" id="IPR007050">
    <property type="entry name" value="HTH_bacterioopsin"/>
</dbReference>
<dbReference type="EMBL" id="UINC01099975">
    <property type="protein sequence ID" value="SVC59662.1"/>
    <property type="molecule type" value="Genomic_DNA"/>
</dbReference>
<accession>A0A382NIZ4</accession>
<gene>
    <name evidence="2" type="ORF">METZ01_LOCUS312516</name>
</gene>
<dbReference type="Pfam" id="PF04967">
    <property type="entry name" value="HTH_10"/>
    <property type="match status" value="1"/>
</dbReference>
<protein>
    <recommendedName>
        <fullName evidence="1">HTH bat-type domain-containing protein</fullName>
    </recommendedName>
</protein>
<sequence length="217" mass="24276">MALRAVRIECAARSMMDDPRFRLASNFVTWDYRGRLDSWGGNMRIMCECVSLSSALPPTGFKLGGITLVEILEEWQSKFLTHHLVVLDFDAHLVQQFFGDNDMTIMAGTNYTPTEGLVIQITGRHTSLLRFIKAIRSMLSVERITTAKKSEGLIAEGPTLQQHLIIRTAYDNGWYEVPKKISIRGLANKLGLSKSTLADQLVKAENQVVSGFLGKDK</sequence>
<name>A0A382NIZ4_9ZZZZ</name>
<dbReference type="AlphaFoldDB" id="A0A382NIZ4"/>